<dbReference type="InterPro" id="IPR016453">
    <property type="entry name" value="COPB2"/>
</dbReference>
<evidence type="ECO:0000256" key="6">
    <source>
        <dbReference type="ARBA" id="ARBA00022737"/>
    </source>
</evidence>
<dbReference type="InterPro" id="IPR050844">
    <property type="entry name" value="Coatomer_complex_subunit"/>
</dbReference>
<evidence type="ECO:0000259" key="17">
    <source>
        <dbReference type="Pfam" id="PF23953"/>
    </source>
</evidence>
<dbReference type="GO" id="GO:0006886">
    <property type="term" value="P:intracellular protein transport"/>
    <property type="evidence" value="ECO:0007669"/>
    <property type="project" value="UniProtKB-UniRule"/>
</dbReference>
<comment type="similarity">
    <text evidence="2 13">Belongs to the WD repeat COPB2 family.</text>
</comment>
<keyword evidence="9 13" id="KW-0333">Golgi apparatus</keyword>
<dbReference type="OMA" id="KSYGQCV"/>
<dbReference type="SMART" id="SM00320">
    <property type="entry name" value="WD40"/>
    <property type="match status" value="6"/>
</dbReference>
<evidence type="ECO:0000256" key="13">
    <source>
        <dbReference type="PIRNR" id="PIRNR005567"/>
    </source>
</evidence>
<comment type="function">
    <text evidence="12 13">The coatomer is a cytosolic protein complex that binds to dilysine motifs and reversibly associates with Golgi non-clathrin-coated vesicles, which further mediate biosynthetic protein transport from the ER, via the Golgi up to the trans Golgi network. Coatomer complex is required for budding from Golgi membranes, and is essential for the retrograde Golgi-to-ER transport of dilysine-tagged proteins.</text>
</comment>
<reference evidence="18 19" key="1">
    <citation type="journal article" date="2011" name="Proc. Natl. Acad. Sci. U.S.A.">
        <title>Niche of harmful alga Aureococcus anophagefferens revealed through ecogenomics.</title>
        <authorList>
            <person name="Gobler C.J."/>
            <person name="Berry D.L."/>
            <person name="Dyhrman S.T."/>
            <person name="Wilhelm S.W."/>
            <person name="Salamov A."/>
            <person name="Lobanov A.V."/>
            <person name="Zhang Y."/>
            <person name="Collier J.L."/>
            <person name="Wurch L.L."/>
            <person name="Kustka A.B."/>
            <person name="Dill B.D."/>
            <person name="Shah M."/>
            <person name="VerBerkmoes N.C."/>
            <person name="Kuo A."/>
            <person name="Terry A."/>
            <person name="Pangilinan J."/>
            <person name="Lindquist E.A."/>
            <person name="Lucas S."/>
            <person name="Paulsen I.T."/>
            <person name="Hattenrath-Lehmann T.K."/>
            <person name="Talmage S.C."/>
            <person name="Walker E.A."/>
            <person name="Koch F."/>
            <person name="Burson A.M."/>
            <person name="Marcoval M.A."/>
            <person name="Tang Y.Z."/>
            <person name="Lecleir G.R."/>
            <person name="Coyne K.J."/>
            <person name="Berg G.M."/>
            <person name="Bertrand E.M."/>
            <person name="Saito M.A."/>
            <person name="Gladyshev V.N."/>
            <person name="Grigoriev I.V."/>
        </authorList>
    </citation>
    <scope>NUCLEOTIDE SEQUENCE [LARGE SCALE GENOMIC DNA]</scope>
    <source>
        <strain evidence="19">CCMP 1984</strain>
    </source>
</reference>
<evidence type="ECO:0000256" key="5">
    <source>
        <dbReference type="ARBA" id="ARBA00022574"/>
    </source>
</evidence>
<dbReference type="GO" id="GO:0000139">
    <property type="term" value="C:Golgi membrane"/>
    <property type="evidence" value="ECO:0007669"/>
    <property type="project" value="UniProtKB-SubCell"/>
</dbReference>
<dbReference type="FunFam" id="2.130.10.10:FF:000016">
    <property type="entry name" value="Coatomer alpha subunit, putative"/>
    <property type="match status" value="1"/>
</dbReference>
<evidence type="ECO:0000259" key="16">
    <source>
        <dbReference type="Pfam" id="PF04053"/>
    </source>
</evidence>
<feature type="domain" description="COPA/B TPR" evidence="17">
    <location>
        <begin position="605"/>
        <end position="793"/>
    </location>
</feature>
<keyword evidence="10 13" id="KW-0472">Membrane</keyword>
<dbReference type="Gene3D" id="1.25.40.470">
    <property type="match status" value="1"/>
</dbReference>
<dbReference type="GO" id="GO:0005198">
    <property type="term" value="F:structural molecule activity"/>
    <property type="evidence" value="ECO:0007669"/>
    <property type="project" value="UniProtKB-UniRule"/>
</dbReference>
<keyword evidence="6" id="KW-0677">Repeat</keyword>
<feature type="domain" description="COPA/B second beta-propeller" evidence="16">
    <location>
        <begin position="325"/>
        <end position="588"/>
    </location>
</feature>
<dbReference type="FunCoup" id="F0YGS9">
    <property type="interactions" value="513"/>
</dbReference>
<dbReference type="PANTHER" id="PTHR19876:SF2">
    <property type="entry name" value="COATOMER SUBUNIT BETA"/>
    <property type="match status" value="1"/>
</dbReference>
<dbReference type="Pfam" id="PF00400">
    <property type="entry name" value="WD40"/>
    <property type="match status" value="5"/>
</dbReference>
<evidence type="ECO:0000256" key="8">
    <source>
        <dbReference type="ARBA" id="ARBA00022927"/>
    </source>
</evidence>
<dbReference type="PROSITE" id="PS50082">
    <property type="entry name" value="WD_REPEATS_2"/>
    <property type="match status" value="4"/>
</dbReference>
<dbReference type="GO" id="GO:0006891">
    <property type="term" value="P:intra-Golgi vesicle-mediated transport"/>
    <property type="evidence" value="ECO:0007669"/>
    <property type="project" value="TreeGrafter"/>
</dbReference>
<dbReference type="PIRSF" id="PIRSF005567">
    <property type="entry name" value="Coatomer_beta'_subunit"/>
    <property type="match status" value="1"/>
</dbReference>
<dbReference type="GO" id="GO:0006890">
    <property type="term" value="P:retrograde vesicle-mediated transport, Golgi to endoplasmic reticulum"/>
    <property type="evidence" value="ECO:0007669"/>
    <property type="project" value="TreeGrafter"/>
</dbReference>
<dbReference type="KEGG" id="aaf:AURANDRAFT_72180"/>
<evidence type="ECO:0000313" key="19">
    <source>
        <dbReference type="Proteomes" id="UP000002729"/>
    </source>
</evidence>
<keyword evidence="7 13" id="KW-0931">ER-Golgi transport</keyword>
<dbReference type="InterPro" id="IPR006692">
    <property type="entry name" value="Beta-prop_COPA/B_2nd"/>
</dbReference>
<gene>
    <name evidence="18" type="ORF">AURANDRAFT_72180</name>
</gene>
<accession>F0YGS9</accession>
<keyword evidence="3 13" id="KW-0813">Transport</keyword>
<dbReference type="InParanoid" id="F0YGS9"/>
<evidence type="ECO:0000256" key="14">
    <source>
        <dbReference type="PROSITE-ProRule" id="PRU00221"/>
    </source>
</evidence>
<dbReference type="AlphaFoldDB" id="F0YGS9"/>
<dbReference type="RefSeq" id="XP_009039569.1">
    <property type="nucleotide sequence ID" value="XM_009041321.1"/>
</dbReference>
<dbReference type="PANTHER" id="PTHR19876">
    <property type="entry name" value="COATOMER"/>
    <property type="match status" value="1"/>
</dbReference>
<dbReference type="InterPro" id="IPR015943">
    <property type="entry name" value="WD40/YVTN_repeat-like_dom_sf"/>
</dbReference>
<evidence type="ECO:0000256" key="9">
    <source>
        <dbReference type="ARBA" id="ARBA00023034"/>
    </source>
</evidence>
<dbReference type="EMBL" id="GL833139">
    <property type="protein sequence ID" value="EGB05730.1"/>
    <property type="molecule type" value="Genomic_DNA"/>
</dbReference>
<keyword evidence="11 13" id="KW-0968">Cytoplasmic vesicle</keyword>
<feature type="repeat" description="WD" evidence="14">
    <location>
        <begin position="11"/>
        <end position="52"/>
    </location>
</feature>
<evidence type="ECO:0000256" key="2">
    <source>
        <dbReference type="ARBA" id="ARBA00010844"/>
    </source>
</evidence>
<dbReference type="CDD" id="cd22947">
    <property type="entry name" value="Coatomer_WDAD_beta-like"/>
    <property type="match status" value="1"/>
</dbReference>
<comment type="subunit">
    <text evidence="13">Oligomeric complex that consists of at least the alpha, beta, beta', gamma, delta, epsilon and zeta subunits.</text>
</comment>
<dbReference type="GeneID" id="20228586"/>
<comment type="subcellular location">
    <subcellularLocation>
        <location evidence="1 13">Cytoplasmic vesicle</location>
        <location evidence="1 13">COPI-coated vesicle membrane</location>
        <topology evidence="1 13">Peripheral membrane protein</topology>
        <orientation evidence="1 13">Cytoplasmic side</orientation>
    </subcellularLocation>
    <subcellularLocation>
        <location evidence="13">Golgi apparatus membrane</location>
        <topology evidence="13">Peripheral membrane protein</topology>
        <orientation evidence="13">Cytoplasmic side</orientation>
    </subcellularLocation>
    <text evidence="13">The coatomer is cytoplasmic or polymerized on the cytoplasmic side of the Golgi, as well as on the vesicles/buds originating from it.</text>
</comment>
<dbReference type="InterPro" id="IPR036322">
    <property type="entry name" value="WD40_repeat_dom_sf"/>
</dbReference>
<feature type="repeat" description="WD" evidence="14">
    <location>
        <begin position="186"/>
        <end position="229"/>
    </location>
</feature>
<dbReference type="FunFam" id="1.25.40.470:FF:000001">
    <property type="entry name" value="Coatomer subunit beta"/>
    <property type="match status" value="1"/>
</dbReference>
<evidence type="ECO:0000256" key="11">
    <source>
        <dbReference type="ARBA" id="ARBA00023329"/>
    </source>
</evidence>
<dbReference type="GO" id="GO:0006888">
    <property type="term" value="P:endoplasmic reticulum to Golgi vesicle-mediated transport"/>
    <property type="evidence" value="ECO:0007669"/>
    <property type="project" value="TreeGrafter"/>
</dbReference>
<evidence type="ECO:0000256" key="15">
    <source>
        <dbReference type="SAM" id="MobiDB-lite"/>
    </source>
</evidence>
<keyword evidence="4 13" id="KW-0963">Cytoplasm</keyword>
<dbReference type="Proteomes" id="UP000002729">
    <property type="component" value="Unassembled WGS sequence"/>
</dbReference>
<dbReference type="SUPFAM" id="SSF50978">
    <property type="entry name" value="WD40 repeat-like"/>
    <property type="match status" value="1"/>
</dbReference>
<dbReference type="Pfam" id="PF23953">
    <property type="entry name" value="TPR_COPA_B"/>
    <property type="match status" value="1"/>
</dbReference>
<dbReference type="Pfam" id="PF04053">
    <property type="entry name" value="B-prop_COPA_B_2nd"/>
    <property type="match status" value="1"/>
</dbReference>
<protein>
    <recommendedName>
        <fullName evidence="13">Coatomer subunit beta'</fullName>
    </recommendedName>
</protein>
<dbReference type="Gene3D" id="2.130.10.10">
    <property type="entry name" value="YVTN repeat-like/Quinoprotein amine dehydrogenase"/>
    <property type="match status" value="1"/>
</dbReference>
<feature type="repeat" description="WD" evidence="14">
    <location>
        <begin position="230"/>
        <end position="271"/>
    </location>
</feature>
<sequence>MPLRLEIKKKLSARSDRVKCVDLHPHEPWVLSALYSGNIFLWEIETSSLIKSWEVCELPVRSCKFIARRSQFICASDDMRLRVYNYNTMEKIKDLEAHADYIRFVEIHPIMPYILSSSDDMSMKLWNWEQNWECASTFEGHAHYVMMCKFNPKDTNTFASASLDRTIKASYANVWGLGAQQPHFSLEGHDRGVNCLDYYPGGDKPYLLTGADDKTIKIWDYQTKACIQTLEGHSNNVCSVLFHPRLPVLVSASEDGTVRIWHATTYRAETTLNYGLERAWSIAAAKESNGLAIGYDEGTILIKLGHDAPVASLDTHTGKLVWANNNDIQSASLKGLTADFLDGEKLSLAVKDMGSCEIFPQVVQHNCNGRFLVVCGDGEYIIYTSQALRNKAFGQALDFAWSAVGTGDFAIRESLSRVKIFKNFKEHRIIKAPMSSSEGLFGGACLAVRGPDCICFFDWDEGAFLCKIDVLPSAVYWNDTKELVLLVCEDLAFVLKYEKDAVDNAISEGAVSPEVGVPGAFEPEHEISGKVEKGQWVGDCFVFSNGAGRLNYFVGGNTMTLAHLDQQSTGPLFMLGYLPKEDKVYFMDRSRNVVSYRALLAVLQYQTAVVRRDFDSANTLLPAIPESEHSSVARFLEAQGYKDVALQVSKDIDHQFDLALELGRLDIATSLLDDAPANSKDTTESTTRWKRLGDLALASCDMALAERCATNSKDLAGLLMLYTATGDRFGVLKLAEDAVAQGKLNIAFVSFFILGEVEKCFELLIDTDRIPEATLLARTYLPSHISRSVSLWREDLKQVSERAAAALADPAEYPNLFPDIDWALKVEDVFKQNRSKVVPASEYPTAKEDLDLDLIALVKEQHNTSSKPHLEPVGHDMPEAPSAEVLVDRSQLNQIPSAQAGDKIVVSHVTESRPVDGVNSGPEFSMTDEADAILNDDFGDDDDW</sequence>
<evidence type="ECO:0000256" key="7">
    <source>
        <dbReference type="ARBA" id="ARBA00022892"/>
    </source>
</evidence>
<evidence type="ECO:0000256" key="12">
    <source>
        <dbReference type="ARBA" id="ARBA00025536"/>
    </source>
</evidence>
<dbReference type="InterPro" id="IPR020472">
    <property type="entry name" value="WD40_PAC1"/>
</dbReference>
<evidence type="ECO:0000256" key="3">
    <source>
        <dbReference type="ARBA" id="ARBA00022448"/>
    </source>
</evidence>
<proteinExistence type="inferred from homology"/>
<evidence type="ECO:0000256" key="4">
    <source>
        <dbReference type="ARBA" id="ARBA00022490"/>
    </source>
</evidence>
<evidence type="ECO:0000256" key="10">
    <source>
        <dbReference type="ARBA" id="ARBA00023136"/>
    </source>
</evidence>
<keyword evidence="8 13" id="KW-0653">Protein transport</keyword>
<dbReference type="CDD" id="cd00200">
    <property type="entry name" value="WD40"/>
    <property type="match status" value="1"/>
</dbReference>
<organism evidence="19">
    <name type="scientific">Aureococcus anophagefferens</name>
    <name type="common">Harmful bloom alga</name>
    <dbReference type="NCBI Taxonomy" id="44056"/>
    <lineage>
        <taxon>Eukaryota</taxon>
        <taxon>Sar</taxon>
        <taxon>Stramenopiles</taxon>
        <taxon>Ochrophyta</taxon>
        <taxon>Pelagophyceae</taxon>
        <taxon>Pelagomonadales</taxon>
        <taxon>Pelagomonadaceae</taxon>
        <taxon>Aureococcus</taxon>
    </lineage>
</organism>
<dbReference type="PROSITE" id="PS50294">
    <property type="entry name" value="WD_REPEATS_REGION"/>
    <property type="match status" value="3"/>
</dbReference>
<keyword evidence="19" id="KW-1185">Reference proteome</keyword>
<dbReference type="InterPro" id="IPR056176">
    <property type="entry name" value="TPR_COPA_B"/>
</dbReference>
<dbReference type="GO" id="GO:0030126">
    <property type="term" value="C:COPI vesicle coat"/>
    <property type="evidence" value="ECO:0007669"/>
    <property type="project" value="TreeGrafter"/>
</dbReference>
<evidence type="ECO:0000313" key="18">
    <source>
        <dbReference type="EMBL" id="EGB05730.1"/>
    </source>
</evidence>
<keyword evidence="5 14" id="KW-0853">WD repeat</keyword>
<dbReference type="InterPro" id="IPR001680">
    <property type="entry name" value="WD40_rpt"/>
</dbReference>
<dbReference type="OrthoDB" id="2150324at2759"/>
<feature type="region of interest" description="Disordered" evidence="15">
    <location>
        <begin position="911"/>
        <end position="944"/>
    </location>
</feature>
<evidence type="ECO:0000256" key="1">
    <source>
        <dbReference type="ARBA" id="ARBA00004347"/>
    </source>
</evidence>
<dbReference type="eggNOG" id="KOG0276">
    <property type="taxonomic scope" value="Eukaryota"/>
</dbReference>
<dbReference type="PRINTS" id="PR00320">
    <property type="entry name" value="GPROTEINBRPT"/>
</dbReference>
<feature type="repeat" description="WD" evidence="14">
    <location>
        <begin position="95"/>
        <end position="127"/>
    </location>
</feature>
<name>F0YGS9_AURAN</name>